<dbReference type="GO" id="GO:0000175">
    <property type="term" value="F:3'-5'-RNA exonuclease activity"/>
    <property type="evidence" value="ECO:0007669"/>
    <property type="project" value="InterPro"/>
</dbReference>
<dbReference type="Pfam" id="PF00929">
    <property type="entry name" value="RNase_T"/>
    <property type="match status" value="1"/>
</dbReference>
<gene>
    <name evidence="6" type="ORF">PPROV_000209500</name>
</gene>
<dbReference type="InterPro" id="IPR013520">
    <property type="entry name" value="Ribonucl_H"/>
</dbReference>
<dbReference type="SUPFAM" id="SSF53098">
    <property type="entry name" value="Ribonuclease H-like"/>
    <property type="match status" value="1"/>
</dbReference>
<feature type="compositionally biased region" description="Basic and acidic residues" evidence="4">
    <location>
        <begin position="290"/>
        <end position="304"/>
    </location>
</feature>
<evidence type="ECO:0000256" key="4">
    <source>
        <dbReference type="SAM" id="MobiDB-lite"/>
    </source>
</evidence>
<evidence type="ECO:0000313" key="7">
    <source>
        <dbReference type="Proteomes" id="UP000660262"/>
    </source>
</evidence>
<accession>A0A830HBR9</accession>
<protein>
    <submittedName>
        <fullName evidence="6">ERI1 exoribonuclease member 2</fullName>
    </submittedName>
</protein>
<name>A0A830HBR9_9CHLO</name>
<evidence type="ECO:0000256" key="3">
    <source>
        <dbReference type="ARBA" id="ARBA00022839"/>
    </source>
</evidence>
<dbReference type="InterPro" id="IPR047201">
    <property type="entry name" value="ERI-1_3'hExo-like"/>
</dbReference>
<dbReference type="SMART" id="SM00479">
    <property type="entry name" value="EXOIII"/>
    <property type="match status" value="1"/>
</dbReference>
<keyword evidence="3" id="KW-0269">Exonuclease</keyword>
<reference evidence="6" key="1">
    <citation type="submission" date="2020-10" db="EMBL/GenBank/DDBJ databases">
        <title>Unveiling of a novel bifunctional photoreceptor, Dualchrome1, isolated from a cosmopolitan green alga.</title>
        <authorList>
            <person name="Suzuki S."/>
            <person name="Kawachi M."/>
        </authorList>
    </citation>
    <scope>NUCLEOTIDE SEQUENCE</scope>
    <source>
        <strain evidence="6">NIES 2893</strain>
    </source>
</reference>
<evidence type="ECO:0000256" key="1">
    <source>
        <dbReference type="ARBA" id="ARBA00022722"/>
    </source>
</evidence>
<evidence type="ECO:0000259" key="5">
    <source>
        <dbReference type="SMART" id="SM00479"/>
    </source>
</evidence>
<dbReference type="InterPro" id="IPR012337">
    <property type="entry name" value="RNaseH-like_sf"/>
</dbReference>
<dbReference type="InterPro" id="IPR036397">
    <property type="entry name" value="RNaseH_sf"/>
</dbReference>
<dbReference type="Proteomes" id="UP000660262">
    <property type="component" value="Unassembled WGS sequence"/>
</dbReference>
<dbReference type="EMBL" id="BNJQ01000005">
    <property type="protein sequence ID" value="GHP03340.1"/>
    <property type="molecule type" value="Genomic_DNA"/>
</dbReference>
<evidence type="ECO:0000313" key="6">
    <source>
        <dbReference type="EMBL" id="GHP03340.1"/>
    </source>
</evidence>
<dbReference type="PANTHER" id="PTHR23044">
    <property type="entry name" value="3'-5' EXONUCLEASE ERI1-RELATED"/>
    <property type="match status" value="1"/>
</dbReference>
<sequence length="311" mass="33522">MPGAGGVGGVGGGAGVGGVGGVGGGAGVGVGGAVASPSSAASAWSFLRSPSARDVKGQRRTRKAFDAPLKCFSHILVMDFEWTADNKPKIERQNSGAEPAILGEIIEFPAVLVSMKKWPGQVVDSFQRYVRPLRQPTLSKFIKDLTAITQEQVDAGDHLPLVLSAFDTWLRVHGLSVDVDDASCCVATWGDVDVMTVLRKDLARHNVPLPPLFRRWIDLKSVWTQHWKTKPTGGLEACVRSLGFDFEGRAHSGLVDSLNTSKIAIELARTGFRFVRATRGVDANGLPFGSREREEQQRDGEAARNKRPRVL</sequence>
<evidence type="ECO:0000256" key="2">
    <source>
        <dbReference type="ARBA" id="ARBA00022801"/>
    </source>
</evidence>
<keyword evidence="7" id="KW-1185">Reference proteome</keyword>
<comment type="caution">
    <text evidence="6">The sequence shown here is derived from an EMBL/GenBank/DDBJ whole genome shotgun (WGS) entry which is preliminary data.</text>
</comment>
<dbReference type="GO" id="GO:0003676">
    <property type="term" value="F:nucleic acid binding"/>
    <property type="evidence" value="ECO:0007669"/>
    <property type="project" value="InterPro"/>
</dbReference>
<dbReference type="OrthoDB" id="448399at2759"/>
<organism evidence="6 7">
    <name type="scientific">Pycnococcus provasolii</name>
    <dbReference type="NCBI Taxonomy" id="41880"/>
    <lineage>
        <taxon>Eukaryota</taxon>
        <taxon>Viridiplantae</taxon>
        <taxon>Chlorophyta</taxon>
        <taxon>Pseudoscourfieldiophyceae</taxon>
        <taxon>Pseudoscourfieldiales</taxon>
        <taxon>Pycnococcaceae</taxon>
        <taxon>Pycnococcus</taxon>
    </lineage>
</organism>
<proteinExistence type="predicted"/>
<dbReference type="InterPro" id="IPR051274">
    <property type="entry name" value="3-5_Exoribonuclease"/>
</dbReference>
<dbReference type="PANTHER" id="PTHR23044:SF61">
    <property type="entry name" value="3'-5' EXORIBONUCLEASE 1-RELATED"/>
    <property type="match status" value="1"/>
</dbReference>
<feature type="domain" description="Exonuclease" evidence="5">
    <location>
        <begin position="74"/>
        <end position="273"/>
    </location>
</feature>
<dbReference type="Gene3D" id="3.30.420.10">
    <property type="entry name" value="Ribonuclease H-like superfamily/Ribonuclease H"/>
    <property type="match status" value="1"/>
</dbReference>
<feature type="region of interest" description="Disordered" evidence="4">
    <location>
        <begin position="285"/>
        <end position="311"/>
    </location>
</feature>
<keyword evidence="2" id="KW-0378">Hydrolase</keyword>
<dbReference type="CDD" id="cd06133">
    <property type="entry name" value="ERI-1_3'hExo_like"/>
    <property type="match status" value="1"/>
</dbReference>
<keyword evidence="1" id="KW-0540">Nuclease</keyword>
<dbReference type="AlphaFoldDB" id="A0A830HBR9"/>